<feature type="domain" description="C2H2-type" evidence="9">
    <location>
        <begin position="162"/>
        <end position="189"/>
    </location>
</feature>
<sequence length="393" mass="44665">MEEEPETPRALSWEDREAPEVKIEALRPGESSKGMNGGRKPERKGYRKSRLKHQCFRGSQPGVWIEFMLIFFGTGGKLHFPFSTTGSKKRKSQEPSSNLEDEEKGSLACTGMFKGGPLYFCLTCGRCYKKYINLFNHQFKAQKTTSHKTVSSKPQHRKERTFSCQLCNKIYRDPSGLSRHRRTHLGYRPSSCSVCGKRFRDQSEVKRHMKVHENRKPVTGNQEHEVKKVPLTTAGSQGPNVRHVKVIQGPVARAKASCSRASSMNVRSSSIPVRCSSNLHCLFCSIRFTKRICFLTYLKLHFKNEPDQYLGGGEPAHSSVVVGSQENTHRKQDIYCCPACDVCFREKESLLHHWCYKESGRPSKCWEFLGHSLGFLDDPFETAEVGVQTGLSY</sequence>
<dbReference type="RefSeq" id="XP_026641207.1">
    <property type="nucleotide sequence ID" value="XM_026785406.1"/>
</dbReference>
<dbReference type="PROSITE" id="PS50157">
    <property type="entry name" value="ZINC_FINGER_C2H2_2"/>
    <property type="match status" value="2"/>
</dbReference>
<proteinExistence type="predicted"/>
<dbReference type="Proteomes" id="UP000694915">
    <property type="component" value="Linkage group LG2"/>
</dbReference>
<evidence type="ECO:0000313" key="11">
    <source>
        <dbReference type="RefSeq" id="XP_026641207.1"/>
    </source>
</evidence>
<accession>A0ABM1UGU5</accession>
<dbReference type="SMART" id="SM00355">
    <property type="entry name" value="ZnF_C2H2"/>
    <property type="match status" value="3"/>
</dbReference>
<dbReference type="InterPro" id="IPR050527">
    <property type="entry name" value="Snail/Krueppel_Znf"/>
</dbReference>
<dbReference type="Pfam" id="PF00096">
    <property type="entry name" value="zf-C2H2"/>
    <property type="match status" value="2"/>
</dbReference>
<gene>
    <name evidence="11" type="primary">LOC101997758</name>
</gene>
<evidence type="ECO:0000256" key="6">
    <source>
        <dbReference type="ARBA" id="ARBA00023242"/>
    </source>
</evidence>
<evidence type="ECO:0000256" key="2">
    <source>
        <dbReference type="ARBA" id="ARBA00022723"/>
    </source>
</evidence>
<dbReference type="PANTHER" id="PTHR24388:SF54">
    <property type="entry name" value="PROTEIN ESCARGOT"/>
    <property type="match status" value="1"/>
</dbReference>
<organism evidence="10 11">
    <name type="scientific">Microtus ochrogaster</name>
    <name type="common">Prairie vole</name>
    <dbReference type="NCBI Taxonomy" id="79684"/>
    <lineage>
        <taxon>Eukaryota</taxon>
        <taxon>Metazoa</taxon>
        <taxon>Chordata</taxon>
        <taxon>Craniata</taxon>
        <taxon>Vertebrata</taxon>
        <taxon>Euteleostomi</taxon>
        <taxon>Mammalia</taxon>
        <taxon>Eutheria</taxon>
        <taxon>Euarchontoglires</taxon>
        <taxon>Glires</taxon>
        <taxon>Rodentia</taxon>
        <taxon>Myomorpha</taxon>
        <taxon>Muroidea</taxon>
        <taxon>Cricetidae</taxon>
        <taxon>Arvicolinae</taxon>
        <taxon>Microtus</taxon>
    </lineage>
</organism>
<protein>
    <submittedName>
        <fullName evidence="11">Zinc finger protein 57</fullName>
    </submittedName>
</protein>
<evidence type="ECO:0000256" key="8">
    <source>
        <dbReference type="SAM" id="MobiDB-lite"/>
    </source>
</evidence>
<evidence type="ECO:0000256" key="3">
    <source>
        <dbReference type="ARBA" id="ARBA00022737"/>
    </source>
</evidence>
<feature type="region of interest" description="Disordered" evidence="8">
    <location>
        <begin position="82"/>
        <end position="101"/>
    </location>
</feature>
<dbReference type="PANTHER" id="PTHR24388">
    <property type="entry name" value="ZINC FINGER PROTEIN"/>
    <property type="match status" value="1"/>
</dbReference>
<keyword evidence="2" id="KW-0479">Metal-binding</keyword>
<dbReference type="PROSITE" id="PS00028">
    <property type="entry name" value="ZINC_FINGER_C2H2_1"/>
    <property type="match status" value="2"/>
</dbReference>
<feature type="domain" description="C2H2-type" evidence="9">
    <location>
        <begin position="190"/>
        <end position="217"/>
    </location>
</feature>
<feature type="region of interest" description="Disordered" evidence="8">
    <location>
        <begin position="1"/>
        <end position="46"/>
    </location>
</feature>
<evidence type="ECO:0000313" key="10">
    <source>
        <dbReference type="Proteomes" id="UP000694915"/>
    </source>
</evidence>
<name>A0ABM1UGU5_MICOH</name>
<evidence type="ECO:0000256" key="1">
    <source>
        <dbReference type="ARBA" id="ARBA00004123"/>
    </source>
</evidence>
<dbReference type="Gene3D" id="3.30.160.60">
    <property type="entry name" value="Classic Zinc Finger"/>
    <property type="match status" value="2"/>
</dbReference>
<evidence type="ECO:0000259" key="9">
    <source>
        <dbReference type="PROSITE" id="PS50157"/>
    </source>
</evidence>
<keyword evidence="6" id="KW-0539">Nucleus</keyword>
<dbReference type="InterPro" id="IPR013087">
    <property type="entry name" value="Znf_C2H2_type"/>
</dbReference>
<dbReference type="InterPro" id="IPR036236">
    <property type="entry name" value="Znf_C2H2_sf"/>
</dbReference>
<feature type="compositionally biased region" description="Basic and acidic residues" evidence="8">
    <location>
        <begin position="12"/>
        <end position="27"/>
    </location>
</feature>
<keyword evidence="10" id="KW-1185">Reference proteome</keyword>
<keyword evidence="5" id="KW-0862">Zinc</keyword>
<dbReference type="GeneID" id="101997758"/>
<evidence type="ECO:0000256" key="5">
    <source>
        <dbReference type="ARBA" id="ARBA00022833"/>
    </source>
</evidence>
<reference evidence="11" key="1">
    <citation type="submission" date="2025-08" db="UniProtKB">
        <authorList>
            <consortium name="RefSeq"/>
        </authorList>
    </citation>
    <scope>IDENTIFICATION</scope>
</reference>
<evidence type="ECO:0000256" key="4">
    <source>
        <dbReference type="ARBA" id="ARBA00022771"/>
    </source>
</evidence>
<dbReference type="SUPFAM" id="SSF57667">
    <property type="entry name" value="beta-beta-alpha zinc fingers"/>
    <property type="match status" value="1"/>
</dbReference>
<keyword evidence="4 7" id="KW-0863">Zinc-finger</keyword>
<evidence type="ECO:0000256" key="7">
    <source>
        <dbReference type="PROSITE-ProRule" id="PRU00042"/>
    </source>
</evidence>
<comment type="subcellular location">
    <subcellularLocation>
        <location evidence="1">Nucleus</location>
    </subcellularLocation>
</comment>
<keyword evidence="3" id="KW-0677">Repeat</keyword>